<dbReference type="Pfam" id="PF08242">
    <property type="entry name" value="Methyltransf_12"/>
    <property type="match status" value="1"/>
</dbReference>
<sequence length="260" mass="27880">MSHSPAPRRRIPAPRPADGFMLLLEAARDLRTVGAVAPSGKALARALTEPVRAQAGQPLDILEAGAGTGAVTRTLIPQLAPGSRLDVAEANPRFAHRLSELVRAHPHLAGRPPEQVRVHDVHVERLETGRRYDVIVSGLPFTNFSPHHVEAIMDRYLELLRPGGTLTYFAYRGTGRARALLASPAQAHRHRAVERLLAAYRDRCATGRRTAWANLPPATVWQLRRPAYAVEHSGTRAATAEGAGGAGGVPGPAGVPRTGL</sequence>
<keyword evidence="3" id="KW-0489">Methyltransferase</keyword>
<feature type="domain" description="Methyltransferase type 12" evidence="2">
    <location>
        <begin position="62"/>
        <end position="166"/>
    </location>
</feature>
<reference evidence="3" key="2">
    <citation type="journal article" date="2023" name="Int. J. Syst. Evol. Microbiol.">
        <title>Streptomyces marispadix sp. nov., isolated from marine beach sediment of the Northern Coast of Portugal.</title>
        <authorList>
            <person name="dos Santos J.D.N."/>
            <person name="Vitorino I.R."/>
            <person name="Kallscheuer N."/>
            <person name="Srivastava A."/>
            <person name="Krautwurst S."/>
            <person name="Marz M."/>
            <person name="Jogler C."/>
            <person name="Lobo Da Cunha A."/>
            <person name="Catita J."/>
            <person name="Goncalves H."/>
            <person name="Gonzalez I."/>
            <person name="Reyes F."/>
            <person name="Lage O.M."/>
        </authorList>
    </citation>
    <scope>NUCLEOTIDE SEQUENCE</scope>
    <source>
        <strain evidence="3">M600PL45_2</strain>
    </source>
</reference>
<evidence type="ECO:0000313" key="3">
    <source>
        <dbReference type="EMBL" id="MCH6161034.1"/>
    </source>
</evidence>
<accession>A0ABS9SXN4</accession>
<feature type="compositionally biased region" description="Gly residues" evidence="1">
    <location>
        <begin position="242"/>
        <end position="251"/>
    </location>
</feature>
<evidence type="ECO:0000313" key="4">
    <source>
        <dbReference type="Proteomes" id="UP001166784"/>
    </source>
</evidence>
<dbReference type="EMBL" id="JAKWJU010000002">
    <property type="protein sequence ID" value="MCH6161034.1"/>
    <property type="molecule type" value="Genomic_DNA"/>
</dbReference>
<name>A0ABS9SXN4_9ACTN</name>
<reference evidence="3" key="1">
    <citation type="submission" date="2022-03" db="EMBL/GenBank/DDBJ databases">
        <authorList>
            <person name="Santos J.D.N."/>
            <person name="Kallscheuer N."/>
            <person name="Jogler C."/>
            <person name="Lage O.M."/>
        </authorList>
    </citation>
    <scope>NUCLEOTIDE SEQUENCE</scope>
    <source>
        <strain evidence="3">M600PL45_2</strain>
    </source>
</reference>
<gene>
    <name evidence="3" type="ORF">MMA15_11660</name>
</gene>
<comment type="caution">
    <text evidence="3">The sequence shown here is derived from an EMBL/GenBank/DDBJ whole genome shotgun (WGS) entry which is preliminary data.</text>
</comment>
<evidence type="ECO:0000259" key="2">
    <source>
        <dbReference type="Pfam" id="PF08242"/>
    </source>
</evidence>
<keyword evidence="4" id="KW-1185">Reference proteome</keyword>
<evidence type="ECO:0000256" key="1">
    <source>
        <dbReference type="SAM" id="MobiDB-lite"/>
    </source>
</evidence>
<dbReference type="Proteomes" id="UP001166784">
    <property type="component" value="Unassembled WGS sequence"/>
</dbReference>
<dbReference type="Gene3D" id="3.40.50.150">
    <property type="entry name" value="Vaccinia Virus protein VP39"/>
    <property type="match status" value="1"/>
</dbReference>
<proteinExistence type="predicted"/>
<feature type="region of interest" description="Disordered" evidence="1">
    <location>
        <begin position="235"/>
        <end position="260"/>
    </location>
</feature>
<dbReference type="CDD" id="cd02440">
    <property type="entry name" value="AdoMet_MTases"/>
    <property type="match status" value="1"/>
</dbReference>
<protein>
    <submittedName>
        <fullName evidence="3">Methyltransferase domain-containing protein</fullName>
    </submittedName>
</protein>
<organism evidence="3 4">
    <name type="scientific">Streptomyces marispadix</name>
    <dbReference type="NCBI Taxonomy" id="2922868"/>
    <lineage>
        <taxon>Bacteria</taxon>
        <taxon>Bacillati</taxon>
        <taxon>Actinomycetota</taxon>
        <taxon>Actinomycetes</taxon>
        <taxon>Kitasatosporales</taxon>
        <taxon>Streptomycetaceae</taxon>
        <taxon>Streptomyces</taxon>
    </lineage>
</organism>
<dbReference type="GO" id="GO:0032259">
    <property type="term" value="P:methylation"/>
    <property type="evidence" value="ECO:0007669"/>
    <property type="project" value="UniProtKB-KW"/>
</dbReference>
<dbReference type="SUPFAM" id="SSF53335">
    <property type="entry name" value="S-adenosyl-L-methionine-dependent methyltransferases"/>
    <property type="match status" value="1"/>
</dbReference>
<dbReference type="GO" id="GO:0008168">
    <property type="term" value="F:methyltransferase activity"/>
    <property type="evidence" value="ECO:0007669"/>
    <property type="project" value="UniProtKB-KW"/>
</dbReference>
<dbReference type="InterPro" id="IPR029063">
    <property type="entry name" value="SAM-dependent_MTases_sf"/>
</dbReference>
<keyword evidence="3" id="KW-0808">Transferase</keyword>
<dbReference type="InterPro" id="IPR013217">
    <property type="entry name" value="Methyltransf_12"/>
</dbReference>
<dbReference type="RefSeq" id="WP_241059098.1">
    <property type="nucleotide sequence ID" value="NZ_JAKWJU010000002.1"/>
</dbReference>